<sequence length="386" mass="40276">MPQSLSTNKLTLLLTLGIIVMGSNSLLLSPILRDVAGDLRTSPVVVAWVISAFGAATAVSSFFFGGVIDKLGYRRVLLGGATIMALSLIGCSVSTAWYWLALCQAVIGLCVGVMLPAVYAAATSNAPLGEGARVLGRVISGWGIALVLGVPSSAFLSDLFGWRATFAILAALTALSLVGFFQLPRQSAVRSQTAPVSPFRALKIPGVLPLLVICLSYMTAFYGLYAFLGDHLRSVLDLTAGQAGIVVLGYGAGFVLASFADAAIDRIGTRKTFPTTLALLAGVYLLLVPATQNYLSAILIAAVWGFVNHIAINLIVLLLSQRDKTARGALMGLQTAATYTSVFLGPLLMGAFYPLGFHLVAGAAAVLLAFSAIVAWKFCAAVDGVR</sequence>
<feature type="domain" description="Major facilitator superfamily (MFS) profile" evidence="7">
    <location>
        <begin position="10"/>
        <end position="379"/>
    </location>
</feature>
<evidence type="ECO:0000256" key="2">
    <source>
        <dbReference type="ARBA" id="ARBA00022475"/>
    </source>
</evidence>
<evidence type="ECO:0000256" key="1">
    <source>
        <dbReference type="ARBA" id="ARBA00004651"/>
    </source>
</evidence>
<feature type="transmembrane region" description="Helical" evidence="6">
    <location>
        <begin position="162"/>
        <end position="183"/>
    </location>
</feature>
<dbReference type="Gene3D" id="1.20.1250.20">
    <property type="entry name" value="MFS general substrate transporter like domains"/>
    <property type="match status" value="1"/>
</dbReference>
<dbReference type="InterPro" id="IPR050189">
    <property type="entry name" value="MFS_Efflux_Transporters"/>
</dbReference>
<feature type="transmembrane region" description="Helical" evidence="6">
    <location>
        <begin position="44"/>
        <end position="64"/>
    </location>
</feature>
<dbReference type="Proteomes" id="UP001385499">
    <property type="component" value="Unassembled WGS sequence"/>
</dbReference>
<dbReference type="Pfam" id="PF07690">
    <property type="entry name" value="MFS_1"/>
    <property type="match status" value="1"/>
</dbReference>
<protein>
    <submittedName>
        <fullName evidence="8">MFS transporter</fullName>
    </submittedName>
</protein>
<comment type="subcellular location">
    <subcellularLocation>
        <location evidence="1">Cell membrane</location>
        <topology evidence="1">Multi-pass membrane protein</topology>
    </subcellularLocation>
</comment>
<reference evidence="8 9" key="1">
    <citation type="submission" date="2024-02" db="EMBL/GenBank/DDBJ databases">
        <title>Roseibium algae sp. nov., isolated from marine alga (Grateloupia sp.), showing potential in myo-inositol conversion.</title>
        <authorList>
            <person name="Wang Y."/>
        </authorList>
    </citation>
    <scope>NUCLEOTIDE SEQUENCE [LARGE SCALE GENOMIC DNA]</scope>
    <source>
        <strain evidence="8 9">H3510</strain>
    </source>
</reference>
<keyword evidence="9" id="KW-1185">Reference proteome</keyword>
<feature type="transmembrane region" description="Helical" evidence="6">
    <location>
        <begin position="240"/>
        <end position="260"/>
    </location>
</feature>
<dbReference type="PROSITE" id="PS50850">
    <property type="entry name" value="MFS"/>
    <property type="match status" value="1"/>
</dbReference>
<comment type="caution">
    <text evidence="8">The sequence shown here is derived from an EMBL/GenBank/DDBJ whole genome shotgun (WGS) entry which is preliminary data.</text>
</comment>
<dbReference type="RefSeq" id="WP_340276367.1">
    <property type="nucleotide sequence ID" value="NZ_JBAKIA010000015.1"/>
</dbReference>
<organism evidence="8 9">
    <name type="scientific">Roseibium algae</name>
    <dbReference type="NCBI Taxonomy" id="3123038"/>
    <lineage>
        <taxon>Bacteria</taxon>
        <taxon>Pseudomonadati</taxon>
        <taxon>Pseudomonadota</taxon>
        <taxon>Alphaproteobacteria</taxon>
        <taxon>Hyphomicrobiales</taxon>
        <taxon>Stappiaceae</taxon>
        <taxon>Roseibium</taxon>
    </lineage>
</organism>
<evidence type="ECO:0000259" key="7">
    <source>
        <dbReference type="PROSITE" id="PS50850"/>
    </source>
</evidence>
<evidence type="ECO:0000256" key="4">
    <source>
        <dbReference type="ARBA" id="ARBA00022989"/>
    </source>
</evidence>
<feature type="transmembrane region" description="Helical" evidence="6">
    <location>
        <begin position="331"/>
        <end position="353"/>
    </location>
</feature>
<dbReference type="SUPFAM" id="SSF103473">
    <property type="entry name" value="MFS general substrate transporter"/>
    <property type="match status" value="1"/>
</dbReference>
<feature type="transmembrane region" description="Helical" evidence="6">
    <location>
        <begin position="76"/>
        <end position="99"/>
    </location>
</feature>
<dbReference type="EMBL" id="JBAKIA010000015">
    <property type="protein sequence ID" value="MEJ8476034.1"/>
    <property type="molecule type" value="Genomic_DNA"/>
</dbReference>
<dbReference type="InterPro" id="IPR036259">
    <property type="entry name" value="MFS_trans_sf"/>
</dbReference>
<feature type="transmembrane region" description="Helical" evidence="6">
    <location>
        <begin position="105"/>
        <end position="122"/>
    </location>
</feature>
<evidence type="ECO:0000256" key="5">
    <source>
        <dbReference type="ARBA" id="ARBA00023136"/>
    </source>
</evidence>
<dbReference type="PANTHER" id="PTHR43124:SF3">
    <property type="entry name" value="CHLORAMPHENICOL EFFLUX PUMP RV0191"/>
    <property type="match status" value="1"/>
</dbReference>
<evidence type="ECO:0000256" key="6">
    <source>
        <dbReference type="SAM" id="Phobius"/>
    </source>
</evidence>
<evidence type="ECO:0000313" key="8">
    <source>
        <dbReference type="EMBL" id="MEJ8476034.1"/>
    </source>
</evidence>
<keyword evidence="3 6" id="KW-0812">Transmembrane</keyword>
<dbReference type="InterPro" id="IPR011701">
    <property type="entry name" value="MFS"/>
</dbReference>
<evidence type="ECO:0000313" key="9">
    <source>
        <dbReference type="Proteomes" id="UP001385499"/>
    </source>
</evidence>
<proteinExistence type="predicted"/>
<feature type="transmembrane region" description="Helical" evidence="6">
    <location>
        <begin position="272"/>
        <end position="291"/>
    </location>
</feature>
<name>A0ABU8TPE0_9HYPH</name>
<feature type="transmembrane region" description="Helical" evidence="6">
    <location>
        <begin position="359"/>
        <end position="379"/>
    </location>
</feature>
<dbReference type="PANTHER" id="PTHR43124">
    <property type="entry name" value="PURINE EFFLUX PUMP PBUE"/>
    <property type="match status" value="1"/>
</dbReference>
<keyword evidence="5 6" id="KW-0472">Membrane</keyword>
<keyword evidence="4 6" id="KW-1133">Transmembrane helix</keyword>
<gene>
    <name evidence="8" type="ORF">V6575_18230</name>
</gene>
<evidence type="ECO:0000256" key="3">
    <source>
        <dbReference type="ARBA" id="ARBA00022692"/>
    </source>
</evidence>
<feature type="transmembrane region" description="Helical" evidence="6">
    <location>
        <begin position="12"/>
        <end position="32"/>
    </location>
</feature>
<dbReference type="InterPro" id="IPR020846">
    <property type="entry name" value="MFS_dom"/>
</dbReference>
<accession>A0ABU8TPE0</accession>
<feature type="transmembrane region" description="Helical" evidence="6">
    <location>
        <begin position="204"/>
        <end position="228"/>
    </location>
</feature>
<keyword evidence="2" id="KW-1003">Cell membrane</keyword>
<feature type="transmembrane region" description="Helical" evidence="6">
    <location>
        <begin position="297"/>
        <end position="319"/>
    </location>
</feature>